<dbReference type="STRING" id="313628.LNTAR_23999"/>
<dbReference type="EMBL" id="ABCK01000018">
    <property type="protein sequence ID" value="EDM26229.1"/>
    <property type="molecule type" value="Genomic_DNA"/>
</dbReference>
<gene>
    <name evidence="1" type="ORF">LNTAR_23999</name>
</gene>
<evidence type="ECO:0000313" key="1">
    <source>
        <dbReference type="EMBL" id="EDM26229.1"/>
    </source>
</evidence>
<keyword evidence="2" id="KW-1185">Reference proteome</keyword>
<dbReference type="eggNOG" id="COG1488">
    <property type="taxonomic scope" value="Bacteria"/>
</dbReference>
<proteinExistence type="predicted"/>
<protein>
    <submittedName>
        <fullName evidence="1">Nicotinate phosphoribosyltransferase</fullName>
    </submittedName>
</protein>
<comment type="caution">
    <text evidence="1">The sequence shown here is derived from an EMBL/GenBank/DDBJ whole genome shotgun (WGS) entry which is preliminary data.</text>
</comment>
<dbReference type="OrthoDB" id="9770610at2"/>
<dbReference type="GO" id="GO:0016757">
    <property type="term" value="F:glycosyltransferase activity"/>
    <property type="evidence" value="ECO:0007669"/>
    <property type="project" value="UniProtKB-KW"/>
</dbReference>
<reference evidence="1 2" key="1">
    <citation type="journal article" date="2010" name="J. Bacteriol.">
        <title>Genome sequence of Lentisphaera araneosa HTCC2155T, the type species of the order Lentisphaerales in the phylum Lentisphaerae.</title>
        <authorList>
            <person name="Thrash J.C."/>
            <person name="Cho J.C."/>
            <person name="Vergin K.L."/>
            <person name="Morris R.M."/>
            <person name="Giovannoni S.J."/>
        </authorList>
    </citation>
    <scope>NUCLEOTIDE SEQUENCE [LARGE SCALE GENOMIC DNA]</scope>
    <source>
        <strain evidence="1 2">HTCC2155</strain>
    </source>
</reference>
<keyword evidence="1" id="KW-0328">Glycosyltransferase</keyword>
<accession>A6DPY8</accession>
<dbReference type="Proteomes" id="UP000004947">
    <property type="component" value="Unassembled WGS sequence"/>
</dbReference>
<dbReference type="AlphaFoldDB" id="A6DPY8"/>
<dbReference type="Gene3D" id="3.20.140.10">
    <property type="entry name" value="nicotinate phosphoribosyltransferase"/>
    <property type="match status" value="1"/>
</dbReference>
<name>A6DPY8_9BACT</name>
<sequence>MIFHLPDVYEAYQRWKLAPTDKLICSQFLIAKLPNHWGYVISAGIRVLAEQLQNFEADEAFLNELEEALKDCIDEDVNDFLTMIHNVKPSWRVDAVHDGTFLFGSQPCLCIQGNTFLTLILLKHFQQIIEESINTATRVSRLKTALGEAPVALISKTQVSARAGLIGGAEVVLNHGDTSKTTLLLEYDAFVLEHNPHALLLLSASAPSEKNFELLRALPYPPKGIIIPFNAVETELEKYRTILNDRTWLQSKIYCAAPSSEAVLKKQKATGVQPDFWLLNFKREQGSLGYVKIHALKSAICNAESKWQWLHSFADDCAFPRLPGFLNIRRYGKRRPSGDMIVNEHIKASSNIINDREFLNRSFRGDFHILLEPVFMGRHFTLLQDEAADAKHAEVQKEYFGKNYTALDFPASYPSGLEESFFNSIISS</sequence>
<dbReference type="SUPFAM" id="SSF54675">
    <property type="entry name" value="Nicotinate/Quinolinate PRTase N-terminal domain-like"/>
    <property type="match status" value="1"/>
</dbReference>
<evidence type="ECO:0000313" key="2">
    <source>
        <dbReference type="Proteomes" id="UP000004947"/>
    </source>
</evidence>
<keyword evidence="1" id="KW-0808">Transferase</keyword>
<organism evidence="1 2">
    <name type="scientific">Lentisphaera araneosa HTCC2155</name>
    <dbReference type="NCBI Taxonomy" id="313628"/>
    <lineage>
        <taxon>Bacteria</taxon>
        <taxon>Pseudomonadati</taxon>
        <taxon>Lentisphaerota</taxon>
        <taxon>Lentisphaeria</taxon>
        <taxon>Lentisphaerales</taxon>
        <taxon>Lentisphaeraceae</taxon>
        <taxon>Lentisphaera</taxon>
    </lineage>
</organism>
<dbReference type="RefSeq" id="WP_007279919.1">
    <property type="nucleotide sequence ID" value="NZ_ABCK01000018.1"/>
</dbReference>